<dbReference type="Pfam" id="PF12724">
    <property type="entry name" value="Flavodoxin_5"/>
    <property type="match status" value="1"/>
</dbReference>
<evidence type="ECO:0000313" key="3">
    <source>
        <dbReference type="Proteomes" id="UP000243525"/>
    </source>
</evidence>
<accession>A0A2T5C1V7</accession>
<comment type="caution">
    <text evidence="2">The sequence shown here is derived from an EMBL/GenBank/DDBJ whole genome shotgun (WGS) entry which is preliminary data.</text>
</comment>
<dbReference type="PANTHER" id="PTHR38030:SF2">
    <property type="entry name" value="PROTOPORPHYRINOGEN IX DEHYDROGENASE [QUINONE]"/>
    <property type="match status" value="1"/>
</dbReference>
<dbReference type="SUPFAM" id="SSF52218">
    <property type="entry name" value="Flavoproteins"/>
    <property type="match status" value="1"/>
</dbReference>
<dbReference type="AlphaFoldDB" id="A0A2T5C1V7"/>
<dbReference type="RefSeq" id="WP_107822074.1">
    <property type="nucleotide sequence ID" value="NZ_OY782574.1"/>
</dbReference>
<dbReference type="InterPro" id="IPR026816">
    <property type="entry name" value="Flavodoxin_dom"/>
</dbReference>
<feature type="domain" description="Flavodoxin" evidence="1">
    <location>
        <begin position="5"/>
        <end position="139"/>
    </location>
</feature>
<name>A0A2T5C1V7_9BACT</name>
<dbReference type="GO" id="GO:0010181">
    <property type="term" value="F:FMN binding"/>
    <property type="evidence" value="ECO:0007669"/>
    <property type="project" value="TreeGrafter"/>
</dbReference>
<dbReference type="EMBL" id="QAAD01000007">
    <property type="protein sequence ID" value="PTN08678.1"/>
    <property type="molecule type" value="Genomic_DNA"/>
</dbReference>
<protein>
    <submittedName>
        <fullName evidence="2">Menaquinone-dependent protoporphyrinogen oxidase</fullName>
    </submittedName>
</protein>
<dbReference type="InterPro" id="IPR029039">
    <property type="entry name" value="Flavoprotein-like_sf"/>
</dbReference>
<proteinExistence type="predicted"/>
<keyword evidence="3" id="KW-1185">Reference proteome</keyword>
<dbReference type="OrthoDB" id="2146857at2"/>
<dbReference type="Gene3D" id="3.40.50.360">
    <property type="match status" value="1"/>
</dbReference>
<reference evidence="2 3" key="1">
    <citation type="submission" date="2018-04" db="EMBL/GenBank/DDBJ databases">
        <title>Genomic Encyclopedia of Archaeal and Bacterial Type Strains, Phase II (KMG-II): from individual species to whole genera.</title>
        <authorList>
            <person name="Goeker M."/>
        </authorList>
    </citation>
    <scope>NUCLEOTIDE SEQUENCE [LARGE SCALE GENOMIC DNA]</scope>
    <source>
        <strain evidence="2 3">DSM 28823</strain>
    </source>
</reference>
<dbReference type="GO" id="GO:0006783">
    <property type="term" value="P:heme biosynthetic process"/>
    <property type="evidence" value="ECO:0007669"/>
    <property type="project" value="TreeGrafter"/>
</dbReference>
<evidence type="ECO:0000259" key="1">
    <source>
        <dbReference type="Pfam" id="PF12724"/>
    </source>
</evidence>
<dbReference type="PANTHER" id="PTHR38030">
    <property type="entry name" value="PROTOPORPHYRINOGEN IX DEHYDROGENASE [MENAQUINONE]"/>
    <property type="match status" value="1"/>
</dbReference>
<gene>
    <name evidence="2" type="ORF">C8N47_10733</name>
</gene>
<organism evidence="2 3">
    <name type="scientific">Mangrovibacterium marinum</name>
    <dbReference type="NCBI Taxonomy" id="1639118"/>
    <lineage>
        <taxon>Bacteria</taxon>
        <taxon>Pseudomonadati</taxon>
        <taxon>Bacteroidota</taxon>
        <taxon>Bacteroidia</taxon>
        <taxon>Marinilabiliales</taxon>
        <taxon>Prolixibacteraceae</taxon>
        <taxon>Mangrovibacterium</taxon>
    </lineage>
</organism>
<dbReference type="Proteomes" id="UP000243525">
    <property type="component" value="Unassembled WGS sequence"/>
</dbReference>
<evidence type="ECO:0000313" key="2">
    <source>
        <dbReference type="EMBL" id="PTN08678.1"/>
    </source>
</evidence>
<dbReference type="GO" id="GO:0070819">
    <property type="term" value="F:menaquinone-dependent protoporphyrinogen oxidase activity"/>
    <property type="evidence" value="ECO:0007669"/>
    <property type="project" value="TreeGrafter"/>
</dbReference>
<sequence>MKTAILYLSTHGCTINVAHRIAVKLGGEVDLINLKNKPRVRLDDYDRIILGGSIHAGKIQKELRSFCERNLDKLTQKELGLYICCMYKGVQAEVQLRNAFPEALHRHAKAEAIMGGAFYFEKMNFVERFLVKKMTGTTKTTVRINQDAIRRFSDKMKQSTISDPDRA</sequence>
<dbReference type="InterPro" id="IPR052200">
    <property type="entry name" value="Protoporphyrinogen_IX_DH"/>
</dbReference>